<evidence type="ECO:0000313" key="1">
    <source>
        <dbReference type="EMBL" id="SEK86281.1"/>
    </source>
</evidence>
<gene>
    <name evidence="1" type="ORF">SAMN05661044_01356</name>
</gene>
<dbReference type="InterPro" id="IPR046233">
    <property type="entry name" value="DUF6266"/>
</dbReference>
<accession>A0A1H7KHF1</accession>
<evidence type="ECO:0000313" key="2">
    <source>
        <dbReference type="Proteomes" id="UP000199421"/>
    </source>
</evidence>
<sequence length="212" mass="23217">MAKFVNGAIGTFSGKVGSVIGSSWRSIHYMRGLSKKRTKPFTEGQLAQQRRFGMMGRFLLPLRGLMEIGFANLDTSRATLLNLVMARNLPAVTGEYPDFSIDYAKIAFSNGSLLQPRNVTVGIAPGVATVSWNPATNKYNGHADDEMYPLLYDHELNLFYTSDDIVLRSDGEAEIPLDADTAGHMADVWLFSTSRDGKLISETVHAGSHTLA</sequence>
<keyword evidence="2" id="KW-1185">Reference proteome</keyword>
<name>A0A1H7KHF1_OLID1</name>
<dbReference type="AlphaFoldDB" id="A0A1H7KHF1"/>
<proteinExistence type="predicted"/>
<protein>
    <submittedName>
        <fullName evidence="1">Uncharacterized protein</fullName>
    </submittedName>
</protein>
<reference evidence="2" key="1">
    <citation type="submission" date="2016-10" db="EMBL/GenBank/DDBJ databases">
        <authorList>
            <person name="Varghese N."/>
            <person name="Submissions S."/>
        </authorList>
    </citation>
    <scope>NUCLEOTIDE SEQUENCE [LARGE SCALE GENOMIC DNA]</scope>
    <source>
        <strain evidence="2">DSM 18733</strain>
    </source>
</reference>
<organism evidence="1 2">
    <name type="scientific">Olivibacter domesticus</name>
    <name type="common">Pseudosphingobacterium domesticum</name>
    <dbReference type="NCBI Taxonomy" id="407022"/>
    <lineage>
        <taxon>Bacteria</taxon>
        <taxon>Pseudomonadati</taxon>
        <taxon>Bacteroidota</taxon>
        <taxon>Sphingobacteriia</taxon>
        <taxon>Sphingobacteriales</taxon>
        <taxon>Sphingobacteriaceae</taxon>
        <taxon>Olivibacter</taxon>
    </lineage>
</organism>
<dbReference type="Pfam" id="PF19781">
    <property type="entry name" value="DUF6266"/>
    <property type="match status" value="1"/>
</dbReference>
<dbReference type="RefSeq" id="WP_093320676.1">
    <property type="nucleotide sequence ID" value="NZ_FOAF01000001.1"/>
</dbReference>
<dbReference type="OrthoDB" id="665435at2"/>
<dbReference type="STRING" id="407022.SAMN05661044_01356"/>
<dbReference type="Proteomes" id="UP000199421">
    <property type="component" value="Unassembled WGS sequence"/>
</dbReference>
<dbReference type="EMBL" id="FOAF01000001">
    <property type="protein sequence ID" value="SEK86281.1"/>
    <property type="molecule type" value="Genomic_DNA"/>
</dbReference>